<dbReference type="AlphaFoldDB" id="A0A382V0S8"/>
<protein>
    <submittedName>
        <fullName evidence="1">Uncharacterized protein</fullName>
    </submittedName>
</protein>
<dbReference type="EMBL" id="UINC01147931">
    <property type="protein sequence ID" value="SVD39538.1"/>
    <property type="molecule type" value="Genomic_DNA"/>
</dbReference>
<sequence length="181" mass="20256">AIACLSTLDVKEEKNLKAVIFTALGAVYWEKGQLNKALIQFEHALQLFKELDDKAGKAAILSVLGITYWRKCEWDLAIENIKDALSQNTGKDERFESLYGAFDRGIVNLHNRIRLGRELEKPMKILRPLFASTALHIIVGNFEELETCLNESMVLAEQLNQGDILRAAEGIKLLAVGDSNN</sequence>
<dbReference type="SUPFAM" id="SSF48452">
    <property type="entry name" value="TPR-like"/>
    <property type="match status" value="1"/>
</dbReference>
<evidence type="ECO:0000313" key="1">
    <source>
        <dbReference type="EMBL" id="SVD39538.1"/>
    </source>
</evidence>
<organism evidence="1">
    <name type="scientific">marine metagenome</name>
    <dbReference type="NCBI Taxonomy" id="408172"/>
    <lineage>
        <taxon>unclassified sequences</taxon>
        <taxon>metagenomes</taxon>
        <taxon>ecological metagenomes</taxon>
    </lineage>
</organism>
<proteinExistence type="predicted"/>
<dbReference type="InterPro" id="IPR019734">
    <property type="entry name" value="TPR_rpt"/>
</dbReference>
<feature type="non-terminal residue" evidence="1">
    <location>
        <position position="1"/>
    </location>
</feature>
<dbReference type="InterPro" id="IPR011990">
    <property type="entry name" value="TPR-like_helical_dom_sf"/>
</dbReference>
<dbReference type="PROSITE" id="PS50005">
    <property type="entry name" value="TPR"/>
    <property type="match status" value="1"/>
</dbReference>
<gene>
    <name evidence="1" type="ORF">METZ01_LOCUS392392</name>
</gene>
<dbReference type="Gene3D" id="1.25.40.10">
    <property type="entry name" value="Tetratricopeptide repeat domain"/>
    <property type="match status" value="1"/>
</dbReference>
<dbReference type="SMART" id="SM00028">
    <property type="entry name" value="TPR"/>
    <property type="match status" value="2"/>
</dbReference>
<dbReference type="Pfam" id="PF13424">
    <property type="entry name" value="TPR_12"/>
    <property type="match status" value="1"/>
</dbReference>
<name>A0A382V0S8_9ZZZZ</name>
<accession>A0A382V0S8</accession>
<reference evidence="1" key="1">
    <citation type="submission" date="2018-05" db="EMBL/GenBank/DDBJ databases">
        <authorList>
            <person name="Lanie J.A."/>
            <person name="Ng W.-L."/>
            <person name="Kazmierczak K.M."/>
            <person name="Andrzejewski T.M."/>
            <person name="Davidsen T.M."/>
            <person name="Wayne K.J."/>
            <person name="Tettelin H."/>
            <person name="Glass J.I."/>
            <person name="Rusch D."/>
            <person name="Podicherti R."/>
            <person name="Tsui H.-C.T."/>
            <person name="Winkler M.E."/>
        </authorList>
    </citation>
    <scope>NUCLEOTIDE SEQUENCE</scope>
</reference>